<accession>A0A0D2BPI4</accession>
<evidence type="ECO:0000313" key="3">
    <source>
        <dbReference type="Proteomes" id="UP000053342"/>
    </source>
</evidence>
<keyword evidence="3" id="KW-1185">Reference proteome</keyword>
<dbReference type="GeneID" id="27360142"/>
<gene>
    <name evidence="2" type="ORF">PV06_08068</name>
</gene>
<feature type="compositionally biased region" description="Low complexity" evidence="1">
    <location>
        <begin position="115"/>
        <end position="141"/>
    </location>
</feature>
<dbReference type="EMBL" id="KN847339">
    <property type="protein sequence ID" value="KIW39457.1"/>
    <property type="molecule type" value="Genomic_DNA"/>
</dbReference>
<dbReference type="AlphaFoldDB" id="A0A0D2BPI4"/>
<feature type="region of interest" description="Disordered" evidence="1">
    <location>
        <begin position="1"/>
        <end position="170"/>
    </location>
</feature>
<organism evidence="2 3">
    <name type="scientific">Exophiala oligosperma</name>
    <dbReference type="NCBI Taxonomy" id="215243"/>
    <lineage>
        <taxon>Eukaryota</taxon>
        <taxon>Fungi</taxon>
        <taxon>Dikarya</taxon>
        <taxon>Ascomycota</taxon>
        <taxon>Pezizomycotina</taxon>
        <taxon>Eurotiomycetes</taxon>
        <taxon>Chaetothyriomycetidae</taxon>
        <taxon>Chaetothyriales</taxon>
        <taxon>Herpotrichiellaceae</taxon>
        <taxon>Exophiala</taxon>
    </lineage>
</organism>
<feature type="compositionally biased region" description="Low complexity" evidence="1">
    <location>
        <begin position="55"/>
        <end position="85"/>
    </location>
</feature>
<dbReference type="OrthoDB" id="4157208at2759"/>
<reference evidence="2 3" key="1">
    <citation type="submission" date="2015-01" db="EMBL/GenBank/DDBJ databases">
        <title>The Genome Sequence of Exophiala oligosperma CBS72588.</title>
        <authorList>
            <consortium name="The Broad Institute Genomics Platform"/>
            <person name="Cuomo C."/>
            <person name="de Hoog S."/>
            <person name="Gorbushina A."/>
            <person name="Stielow B."/>
            <person name="Teixiera M."/>
            <person name="Abouelleil A."/>
            <person name="Chapman S.B."/>
            <person name="Priest M."/>
            <person name="Young S.K."/>
            <person name="Wortman J."/>
            <person name="Nusbaum C."/>
            <person name="Birren B."/>
        </authorList>
    </citation>
    <scope>NUCLEOTIDE SEQUENCE [LARGE SCALE GENOMIC DNA]</scope>
    <source>
        <strain evidence="2 3">CBS 72588</strain>
    </source>
</reference>
<evidence type="ECO:0000313" key="2">
    <source>
        <dbReference type="EMBL" id="KIW39457.1"/>
    </source>
</evidence>
<dbReference type="RefSeq" id="XP_016259673.1">
    <property type="nucleotide sequence ID" value="XM_016409365.1"/>
</dbReference>
<sequence length="197" mass="22073">MSNYPRRSARISHLQEQHRNNLPAPSFARGFSQSSSTSTSSHPSPVSDGLQAAEPQHAQVSQQPQHQMQSLFMPLQQQQQQQQQQSYAHAPLPSPSTAELEPFFARSHSQPNPYSSQQSHLSFQAQQRQQSYQGPSQQKEQPQMHHQLHPHTNSMSQEHPIHGQALNPGQLPPDFLAEAAKRAQIACLMRDLGDVSL</sequence>
<dbReference type="VEuPathDB" id="FungiDB:PV06_08068"/>
<feature type="compositionally biased region" description="Low complexity" evidence="1">
    <location>
        <begin position="32"/>
        <end position="47"/>
    </location>
</feature>
<name>A0A0D2BPI4_9EURO</name>
<dbReference type="HOGENOM" id="CLU_1384838_0_0_1"/>
<proteinExistence type="predicted"/>
<protein>
    <submittedName>
        <fullName evidence="2">Uncharacterized protein</fullName>
    </submittedName>
</protein>
<evidence type="ECO:0000256" key="1">
    <source>
        <dbReference type="SAM" id="MobiDB-lite"/>
    </source>
</evidence>
<dbReference type="Proteomes" id="UP000053342">
    <property type="component" value="Unassembled WGS sequence"/>
</dbReference>